<comment type="caution">
    <text evidence="1">The sequence shown here is derived from an EMBL/GenBank/DDBJ whole genome shotgun (WGS) entry which is preliminary data.</text>
</comment>
<organism evidence="1 2">
    <name type="scientific">Campylobacter ureolyticus</name>
    <dbReference type="NCBI Taxonomy" id="827"/>
    <lineage>
        <taxon>Bacteria</taxon>
        <taxon>Pseudomonadati</taxon>
        <taxon>Campylobacterota</taxon>
        <taxon>Epsilonproteobacteria</taxon>
        <taxon>Campylobacterales</taxon>
        <taxon>Campylobacteraceae</taxon>
        <taxon>Campylobacter</taxon>
    </lineage>
</organism>
<evidence type="ECO:0000313" key="1">
    <source>
        <dbReference type="EMBL" id="PKZ29098.1"/>
    </source>
</evidence>
<dbReference type="AlphaFoldDB" id="A0A2I1N9P9"/>
<reference evidence="1 2" key="1">
    <citation type="submission" date="2017-12" db="EMBL/GenBank/DDBJ databases">
        <title>Phylogenetic diversity of female urinary microbiome.</title>
        <authorList>
            <person name="Thomas-White K."/>
            <person name="Wolfe A.J."/>
        </authorList>
    </citation>
    <scope>NUCLEOTIDE SEQUENCE [LARGE SCALE GENOMIC DNA]</scope>
    <source>
        <strain evidence="1 2">UMB0112</strain>
    </source>
</reference>
<dbReference type="Proteomes" id="UP000234639">
    <property type="component" value="Unassembled WGS sequence"/>
</dbReference>
<protein>
    <submittedName>
        <fullName evidence="1">Uncharacterized protein</fullName>
    </submittedName>
</protein>
<gene>
    <name evidence="1" type="ORF">CYJ41_04475</name>
</gene>
<dbReference type="EMBL" id="PKHU01000004">
    <property type="protein sequence ID" value="PKZ29098.1"/>
    <property type="molecule type" value="Genomic_DNA"/>
</dbReference>
<proteinExistence type="predicted"/>
<accession>A0A2I1N9P9</accession>
<dbReference type="RefSeq" id="WP_101637167.1">
    <property type="nucleotide sequence ID" value="NZ_PKHU01000004.1"/>
</dbReference>
<evidence type="ECO:0000313" key="2">
    <source>
        <dbReference type="Proteomes" id="UP000234639"/>
    </source>
</evidence>
<name>A0A2I1N9P9_9BACT</name>
<sequence length="141" mass="16871">MNFKINFLSFFRGLFLRSASIEFRAKIFASMLLAKKKIEDKDYELLKTIIEEIYAKNSIRINILLAIIKEYISMVKNYKSYTLDTILKDIDRDLKLQPRYVKKINFEHLRRIISSSNEDDALIQQRIYEFLLSEVEIYSKN</sequence>